<reference evidence="1" key="1">
    <citation type="submission" date="2014-11" db="EMBL/GenBank/DDBJ databases">
        <authorList>
            <person name="Amaro Gonzalez C."/>
        </authorList>
    </citation>
    <scope>NUCLEOTIDE SEQUENCE</scope>
</reference>
<name>A0A0E9W285_ANGAN</name>
<protein>
    <submittedName>
        <fullName evidence="1">Uncharacterized protein</fullName>
    </submittedName>
</protein>
<organism evidence="1">
    <name type="scientific">Anguilla anguilla</name>
    <name type="common">European freshwater eel</name>
    <name type="synonym">Muraena anguilla</name>
    <dbReference type="NCBI Taxonomy" id="7936"/>
    <lineage>
        <taxon>Eukaryota</taxon>
        <taxon>Metazoa</taxon>
        <taxon>Chordata</taxon>
        <taxon>Craniata</taxon>
        <taxon>Vertebrata</taxon>
        <taxon>Euteleostomi</taxon>
        <taxon>Actinopterygii</taxon>
        <taxon>Neopterygii</taxon>
        <taxon>Teleostei</taxon>
        <taxon>Anguilliformes</taxon>
        <taxon>Anguillidae</taxon>
        <taxon>Anguilla</taxon>
    </lineage>
</organism>
<dbReference type="EMBL" id="GBXM01024115">
    <property type="protein sequence ID" value="JAH84462.1"/>
    <property type="molecule type" value="Transcribed_RNA"/>
</dbReference>
<dbReference type="AlphaFoldDB" id="A0A0E9W285"/>
<accession>A0A0E9W285</accession>
<proteinExistence type="predicted"/>
<reference evidence="1" key="2">
    <citation type="journal article" date="2015" name="Fish Shellfish Immunol.">
        <title>Early steps in the European eel (Anguilla anguilla)-Vibrio vulnificus interaction in the gills: Role of the RtxA13 toxin.</title>
        <authorList>
            <person name="Callol A."/>
            <person name="Pajuelo D."/>
            <person name="Ebbesson L."/>
            <person name="Teles M."/>
            <person name="MacKenzie S."/>
            <person name="Amaro C."/>
        </authorList>
    </citation>
    <scope>NUCLEOTIDE SEQUENCE</scope>
</reference>
<sequence>MSSCIEEFMGCPCVQCSYPASPFDQNKVL</sequence>
<evidence type="ECO:0000313" key="1">
    <source>
        <dbReference type="EMBL" id="JAH84462.1"/>
    </source>
</evidence>